<reference evidence="10" key="2">
    <citation type="submission" date="2021-04" db="EMBL/GenBank/DDBJ databases">
        <authorList>
            <person name="Gilroy R."/>
        </authorList>
    </citation>
    <scope>NUCLEOTIDE SEQUENCE</scope>
    <source>
        <strain evidence="10">1282</strain>
    </source>
</reference>
<evidence type="ECO:0000256" key="2">
    <source>
        <dbReference type="ARBA" id="ARBA00022723"/>
    </source>
</evidence>
<dbReference type="GO" id="GO:0006400">
    <property type="term" value="P:tRNA modification"/>
    <property type="evidence" value="ECO:0007669"/>
    <property type="project" value="InterPro"/>
</dbReference>
<gene>
    <name evidence="10" type="primary">gluQRS</name>
    <name evidence="7" type="synonym">gluQ</name>
    <name evidence="10" type="ORF">H9838_05245</name>
</gene>
<comment type="caution">
    <text evidence="10">The sequence shown here is derived from an EMBL/GenBank/DDBJ whole genome shotgun (WGS) entry which is preliminary data.</text>
</comment>
<feature type="short sequence motif" description="'HIGH' region" evidence="7">
    <location>
        <begin position="10"/>
        <end position="20"/>
    </location>
</feature>
<dbReference type="PANTHER" id="PTHR43311">
    <property type="entry name" value="GLUTAMATE--TRNA LIGASE"/>
    <property type="match status" value="1"/>
</dbReference>
<evidence type="ECO:0000256" key="5">
    <source>
        <dbReference type="ARBA" id="ARBA00022840"/>
    </source>
</evidence>
<dbReference type="EC" id="6.1.1.-" evidence="7"/>
<dbReference type="NCBIfam" id="TIGR03838">
    <property type="entry name" value="queuosine_YadB"/>
    <property type="match status" value="1"/>
</dbReference>
<feature type="binding site" evidence="7">
    <location>
        <position position="193"/>
    </location>
    <ligand>
        <name>L-glutamate</name>
        <dbReference type="ChEBI" id="CHEBI:29985"/>
    </ligand>
</feature>
<evidence type="ECO:0000313" key="10">
    <source>
        <dbReference type="EMBL" id="HIY26567.1"/>
    </source>
</evidence>
<reference evidence="10" key="1">
    <citation type="journal article" date="2021" name="PeerJ">
        <title>Extensive microbial diversity within the chicken gut microbiome revealed by metagenomics and culture.</title>
        <authorList>
            <person name="Gilroy R."/>
            <person name="Ravi A."/>
            <person name="Getino M."/>
            <person name="Pursley I."/>
            <person name="Horton D.L."/>
            <person name="Alikhan N.F."/>
            <person name="Baker D."/>
            <person name="Gharbi K."/>
            <person name="Hall N."/>
            <person name="Watson M."/>
            <person name="Adriaenssens E.M."/>
            <person name="Foster-Nyarko E."/>
            <person name="Jarju S."/>
            <person name="Secka A."/>
            <person name="Antonio M."/>
            <person name="Oren A."/>
            <person name="Chaudhuri R.R."/>
            <person name="La Ragione R."/>
            <person name="Hildebrand F."/>
            <person name="Pallen M.J."/>
        </authorList>
    </citation>
    <scope>NUCLEOTIDE SEQUENCE</scope>
    <source>
        <strain evidence="10">1282</strain>
    </source>
</reference>
<sequence length="315" mass="35032">MGQVVGRFAPTPSGRMHLGNLFCSLLAWLAAKREGGRVVLRVEDLDQERTSPLFARQAEEDLKFLGLFWDEGGSLGGPHGPYEQGKRSPYYQELLDRLEALGLVYPCFCSRAELHAANAPHASDGEVVYSGKCRSLTAEEITLRREKRSPALRLRVPEETIAFVDGHYGLVEQDLATECGDFILRRSDGVFAYQLAVVADDAAMGVTQVVRGRDLLSSAPRQIYLYRLLGFPEPEFAHAPLLLAPDGRRLSKRDRDVSLEALEEKEYTGPEIVGKLAFLAGLLHRPEAVTPQELLPVFSWDKVPREDVCLPQGLF</sequence>
<dbReference type="GO" id="GO:0006424">
    <property type="term" value="P:glutamyl-tRNA aminoacylation"/>
    <property type="evidence" value="ECO:0007669"/>
    <property type="project" value="InterPro"/>
</dbReference>
<protein>
    <recommendedName>
        <fullName evidence="7">Glutamyl-Q tRNA(Asp) synthetase</fullName>
        <shortName evidence="7">Glu-Q-RSs</shortName>
        <ecNumber evidence="7">6.1.1.-</ecNumber>
    </recommendedName>
</protein>
<comment type="cofactor">
    <cofactor evidence="7">
        <name>Zn(2+)</name>
        <dbReference type="ChEBI" id="CHEBI:29105"/>
    </cofactor>
    <text evidence="7">Binds 1 zinc ion per subunit.</text>
</comment>
<dbReference type="Pfam" id="PF00749">
    <property type="entry name" value="tRNA-synt_1c"/>
    <property type="match status" value="1"/>
</dbReference>
<feature type="binding site" evidence="7">
    <location>
        <position position="133"/>
    </location>
    <ligand>
        <name>Zn(2+)</name>
        <dbReference type="ChEBI" id="CHEBI:29105"/>
    </ligand>
</feature>
<dbReference type="GO" id="GO:0005829">
    <property type="term" value="C:cytosol"/>
    <property type="evidence" value="ECO:0007669"/>
    <property type="project" value="TreeGrafter"/>
</dbReference>
<dbReference type="PRINTS" id="PR00987">
    <property type="entry name" value="TRNASYNTHGLU"/>
</dbReference>
<evidence type="ECO:0000256" key="7">
    <source>
        <dbReference type="HAMAP-Rule" id="MF_01428"/>
    </source>
</evidence>
<feature type="binding site" evidence="7">
    <location>
        <position position="129"/>
    </location>
    <ligand>
        <name>Zn(2+)</name>
        <dbReference type="ChEBI" id="CHEBI:29105"/>
    </ligand>
</feature>
<keyword evidence="3 7" id="KW-0547">Nucleotide-binding</keyword>
<name>A0A9D1YCS7_9FIRM</name>
<dbReference type="SUPFAM" id="SSF52374">
    <property type="entry name" value="Nucleotidylyl transferase"/>
    <property type="match status" value="1"/>
</dbReference>
<evidence type="ECO:0000256" key="1">
    <source>
        <dbReference type="ARBA" id="ARBA00022598"/>
    </source>
</evidence>
<feature type="short sequence motif" description="'KMSKS' region" evidence="7">
    <location>
        <begin position="249"/>
        <end position="253"/>
    </location>
</feature>
<keyword evidence="8" id="KW-0648">Protein biosynthesis</keyword>
<dbReference type="InterPro" id="IPR022380">
    <property type="entry name" value="Glu-Q_tRNA(Asp)_Synthase"/>
</dbReference>
<feature type="binding site" evidence="7">
    <location>
        <position position="252"/>
    </location>
    <ligand>
        <name>ATP</name>
        <dbReference type="ChEBI" id="CHEBI:30616"/>
    </ligand>
</feature>
<evidence type="ECO:0000259" key="9">
    <source>
        <dbReference type="Pfam" id="PF00749"/>
    </source>
</evidence>
<comment type="similarity">
    <text evidence="7">Belongs to the class-I aminoacyl-tRNA synthetase family. GluQ subfamily.</text>
</comment>
<dbReference type="HAMAP" id="MF_01428">
    <property type="entry name" value="Glu_Q_tRNA_synth"/>
    <property type="match status" value="1"/>
</dbReference>
<keyword evidence="1 7" id="KW-0436">Ligase</keyword>
<evidence type="ECO:0000256" key="6">
    <source>
        <dbReference type="ARBA" id="ARBA00023146"/>
    </source>
</evidence>
<dbReference type="NCBIfam" id="NF004314">
    <property type="entry name" value="PRK05710.1-3"/>
    <property type="match status" value="1"/>
</dbReference>
<dbReference type="EMBL" id="DXDU01000089">
    <property type="protein sequence ID" value="HIY26567.1"/>
    <property type="molecule type" value="Genomic_DNA"/>
</dbReference>
<dbReference type="Gene3D" id="3.40.50.620">
    <property type="entry name" value="HUPs"/>
    <property type="match status" value="1"/>
</dbReference>
<dbReference type="AlphaFoldDB" id="A0A9D1YCS7"/>
<evidence type="ECO:0000256" key="8">
    <source>
        <dbReference type="RuleBase" id="RU363037"/>
    </source>
</evidence>
<keyword evidence="6 7" id="KW-0030">Aminoacyl-tRNA synthetase</keyword>
<dbReference type="InterPro" id="IPR020058">
    <property type="entry name" value="Glu/Gln-tRNA-synth_Ib_cat-dom"/>
</dbReference>
<dbReference type="InterPro" id="IPR049940">
    <property type="entry name" value="GluQ/Sye"/>
</dbReference>
<feature type="binding site" evidence="7">
    <location>
        <position position="43"/>
    </location>
    <ligand>
        <name>L-glutamate</name>
        <dbReference type="ChEBI" id="CHEBI:29985"/>
    </ligand>
</feature>
<proteinExistence type="inferred from homology"/>
<dbReference type="PANTHER" id="PTHR43311:SF1">
    <property type="entry name" value="GLUTAMYL-Q TRNA(ASP) SYNTHETASE"/>
    <property type="match status" value="1"/>
</dbReference>
<dbReference type="GO" id="GO:0004818">
    <property type="term" value="F:glutamate-tRNA ligase activity"/>
    <property type="evidence" value="ECO:0007669"/>
    <property type="project" value="TreeGrafter"/>
</dbReference>
<feature type="binding site" evidence="7">
    <location>
        <position position="109"/>
    </location>
    <ligand>
        <name>Zn(2+)</name>
        <dbReference type="ChEBI" id="CHEBI:29105"/>
    </ligand>
</feature>
<feature type="domain" description="Glutamyl/glutaminyl-tRNA synthetase class Ib catalytic" evidence="9">
    <location>
        <begin position="3"/>
        <end position="268"/>
    </location>
</feature>
<keyword evidence="4 7" id="KW-0862">Zinc</keyword>
<evidence type="ECO:0000256" key="3">
    <source>
        <dbReference type="ARBA" id="ARBA00022741"/>
    </source>
</evidence>
<accession>A0A9D1YCS7</accession>
<evidence type="ECO:0000256" key="4">
    <source>
        <dbReference type="ARBA" id="ARBA00022833"/>
    </source>
</evidence>
<dbReference type="InterPro" id="IPR000924">
    <property type="entry name" value="Glu/Gln-tRNA-synth"/>
</dbReference>
<dbReference type="InterPro" id="IPR014729">
    <property type="entry name" value="Rossmann-like_a/b/a_fold"/>
</dbReference>
<dbReference type="NCBIfam" id="NF004315">
    <property type="entry name" value="PRK05710.1-4"/>
    <property type="match status" value="1"/>
</dbReference>
<keyword evidence="2 7" id="KW-0479">Metal-binding</keyword>
<keyword evidence="5 7" id="KW-0067">ATP-binding</keyword>
<feature type="binding site" evidence="7">
    <location>
        <position position="107"/>
    </location>
    <ligand>
        <name>Zn(2+)</name>
        <dbReference type="ChEBI" id="CHEBI:29105"/>
    </ligand>
</feature>
<dbReference type="GO" id="GO:0005524">
    <property type="term" value="F:ATP binding"/>
    <property type="evidence" value="ECO:0007669"/>
    <property type="project" value="UniProtKB-KW"/>
</dbReference>
<feature type="binding site" evidence="7">
    <location>
        <begin position="7"/>
        <end position="11"/>
    </location>
    <ligand>
        <name>L-glutamate</name>
        <dbReference type="ChEBI" id="CHEBI:29985"/>
    </ligand>
</feature>
<evidence type="ECO:0000313" key="11">
    <source>
        <dbReference type="Proteomes" id="UP000823915"/>
    </source>
</evidence>
<comment type="function">
    <text evidence="7">Catalyzes the tRNA-independent activation of glutamate in presence of ATP and the subsequent transfer of glutamate onto a tRNA(Asp). Glutamate is transferred on the 2-amino-5-(4,5-dihydroxy-2-cyclopenten-1-yl) moiety of the queuosine in the wobble position of the QUC anticodon.</text>
</comment>
<dbReference type="GO" id="GO:0008270">
    <property type="term" value="F:zinc ion binding"/>
    <property type="evidence" value="ECO:0007669"/>
    <property type="project" value="UniProtKB-UniRule"/>
</dbReference>
<feature type="binding site" evidence="7">
    <location>
        <position position="211"/>
    </location>
    <ligand>
        <name>L-glutamate</name>
        <dbReference type="ChEBI" id="CHEBI:29985"/>
    </ligand>
</feature>
<dbReference type="Proteomes" id="UP000823915">
    <property type="component" value="Unassembled WGS sequence"/>
</dbReference>
<organism evidence="10 11">
    <name type="scientific">Candidatus Acutalibacter pullistercoris</name>
    <dbReference type="NCBI Taxonomy" id="2838418"/>
    <lineage>
        <taxon>Bacteria</taxon>
        <taxon>Bacillati</taxon>
        <taxon>Bacillota</taxon>
        <taxon>Clostridia</taxon>
        <taxon>Eubacteriales</taxon>
        <taxon>Acutalibacteraceae</taxon>
        <taxon>Acutalibacter</taxon>
    </lineage>
</organism>